<dbReference type="Gene3D" id="1.10.3730.20">
    <property type="match status" value="1"/>
</dbReference>
<accession>A0ABT8EEJ9</accession>
<evidence type="ECO:0000259" key="6">
    <source>
        <dbReference type="Pfam" id="PF00892"/>
    </source>
</evidence>
<dbReference type="InterPro" id="IPR037185">
    <property type="entry name" value="EmrE-like"/>
</dbReference>
<dbReference type="Proteomes" id="UP001168613">
    <property type="component" value="Unassembled WGS sequence"/>
</dbReference>
<keyword evidence="4 5" id="KW-0472">Membrane</keyword>
<dbReference type="InterPro" id="IPR050638">
    <property type="entry name" value="AA-Vitamin_Transporters"/>
</dbReference>
<feature type="transmembrane region" description="Helical" evidence="5">
    <location>
        <begin position="36"/>
        <end position="55"/>
    </location>
</feature>
<gene>
    <name evidence="7" type="ORF">LMS43_00280</name>
</gene>
<keyword evidence="3 5" id="KW-1133">Transmembrane helix</keyword>
<evidence type="ECO:0000256" key="5">
    <source>
        <dbReference type="SAM" id="Phobius"/>
    </source>
</evidence>
<feature type="transmembrane region" description="Helical" evidence="5">
    <location>
        <begin position="240"/>
        <end position="259"/>
    </location>
</feature>
<feature type="transmembrane region" description="Helical" evidence="5">
    <location>
        <begin position="210"/>
        <end position="228"/>
    </location>
</feature>
<comment type="subcellular location">
    <subcellularLocation>
        <location evidence="1">Membrane</location>
        <topology evidence="1">Multi-pass membrane protein</topology>
    </subcellularLocation>
</comment>
<reference evidence="7" key="1">
    <citation type="submission" date="2021-11" db="EMBL/GenBank/DDBJ databases">
        <title>Draft genome sequence of Alcaligenes endophyticus type strain CCUG 75668T.</title>
        <authorList>
            <person name="Salva-Serra F."/>
            <person name="Duran R.E."/>
            <person name="Seeger M."/>
            <person name="Moore E.R.B."/>
            <person name="Jaen-Luchoro D."/>
        </authorList>
    </citation>
    <scope>NUCLEOTIDE SEQUENCE</scope>
    <source>
        <strain evidence="7">CCUG 75668</strain>
    </source>
</reference>
<organism evidence="7 8">
    <name type="scientific">Alcaligenes endophyticus</name>
    <dbReference type="NCBI Taxonomy" id="1929088"/>
    <lineage>
        <taxon>Bacteria</taxon>
        <taxon>Pseudomonadati</taxon>
        <taxon>Pseudomonadota</taxon>
        <taxon>Betaproteobacteria</taxon>
        <taxon>Burkholderiales</taxon>
        <taxon>Alcaligenaceae</taxon>
        <taxon>Alcaligenes</taxon>
    </lineage>
</organism>
<evidence type="ECO:0000256" key="1">
    <source>
        <dbReference type="ARBA" id="ARBA00004141"/>
    </source>
</evidence>
<dbReference type="PANTHER" id="PTHR32322:SF9">
    <property type="entry name" value="AMINO-ACID METABOLITE EFFLUX PUMP-RELATED"/>
    <property type="match status" value="1"/>
</dbReference>
<dbReference type="RefSeq" id="WP_266124630.1">
    <property type="nucleotide sequence ID" value="NZ_JAJHNU010000001.1"/>
</dbReference>
<evidence type="ECO:0000313" key="8">
    <source>
        <dbReference type="Proteomes" id="UP001168613"/>
    </source>
</evidence>
<dbReference type="InterPro" id="IPR000620">
    <property type="entry name" value="EamA_dom"/>
</dbReference>
<feature type="transmembrane region" description="Helical" evidence="5">
    <location>
        <begin position="120"/>
        <end position="137"/>
    </location>
</feature>
<comment type="caution">
    <text evidence="7">The sequence shown here is derived from an EMBL/GenBank/DDBJ whole genome shotgun (WGS) entry which is preliminary data.</text>
</comment>
<evidence type="ECO:0000256" key="4">
    <source>
        <dbReference type="ARBA" id="ARBA00023136"/>
    </source>
</evidence>
<keyword evidence="8" id="KW-1185">Reference proteome</keyword>
<dbReference type="PANTHER" id="PTHR32322">
    <property type="entry name" value="INNER MEMBRANE TRANSPORTER"/>
    <property type="match status" value="1"/>
</dbReference>
<protein>
    <submittedName>
        <fullName evidence="7">DMT family transporter</fullName>
    </submittedName>
</protein>
<feature type="transmembrane region" description="Helical" evidence="5">
    <location>
        <begin position="67"/>
        <end position="87"/>
    </location>
</feature>
<feature type="transmembrane region" description="Helical" evidence="5">
    <location>
        <begin position="149"/>
        <end position="167"/>
    </location>
</feature>
<evidence type="ECO:0000256" key="3">
    <source>
        <dbReference type="ARBA" id="ARBA00022989"/>
    </source>
</evidence>
<evidence type="ECO:0000313" key="7">
    <source>
        <dbReference type="EMBL" id="MDN4119715.1"/>
    </source>
</evidence>
<dbReference type="Pfam" id="PF00892">
    <property type="entry name" value="EamA"/>
    <property type="match status" value="2"/>
</dbReference>
<sequence>MSPKDLRDLFMLAAIWGSSFLFMLKAAPAFGPFPMTLVRVGVSGLTLLIYISLNGHLNALLKNWRTIFIVGVLNAAVPFSLYAYAALRLESGLLAVLNAMAPLFAALIARCWLGEQLTKARLLGLLIGFLGILLLVYDKLSFEQGAPGWAVLASLTATIFYGFAANFSARYLKGVEPQAVAAGSLLGAAVLLLIPALYTWPAQAIDAASWGYALALSLFCTAVAYVIFYRLMANVGPAKTITVTFLVPPFGVFWGVLLLGETLNLHVFIGTCTVLLGTLLATGFIGGKKPAN</sequence>
<proteinExistence type="predicted"/>
<evidence type="ECO:0000256" key="2">
    <source>
        <dbReference type="ARBA" id="ARBA00022692"/>
    </source>
</evidence>
<feature type="domain" description="EamA" evidence="6">
    <location>
        <begin position="149"/>
        <end position="281"/>
    </location>
</feature>
<feature type="transmembrane region" description="Helical" evidence="5">
    <location>
        <begin position="93"/>
        <end position="113"/>
    </location>
</feature>
<dbReference type="EMBL" id="JAJHNU010000001">
    <property type="protein sequence ID" value="MDN4119715.1"/>
    <property type="molecule type" value="Genomic_DNA"/>
</dbReference>
<keyword evidence="2 5" id="KW-0812">Transmembrane</keyword>
<feature type="transmembrane region" description="Helical" evidence="5">
    <location>
        <begin position="265"/>
        <end position="286"/>
    </location>
</feature>
<name>A0ABT8EEJ9_9BURK</name>
<feature type="transmembrane region" description="Helical" evidence="5">
    <location>
        <begin position="179"/>
        <end position="198"/>
    </location>
</feature>
<feature type="domain" description="EamA" evidence="6">
    <location>
        <begin position="10"/>
        <end position="136"/>
    </location>
</feature>
<dbReference type="SUPFAM" id="SSF103481">
    <property type="entry name" value="Multidrug resistance efflux transporter EmrE"/>
    <property type="match status" value="2"/>
</dbReference>